<protein>
    <recommendedName>
        <fullName evidence="5">Activin types I and II receptor domain-containing protein</fullName>
    </recommendedName>
</protein>
<sequence length="70" mass="7682">MHINQETEEKLSIRGCAPPFHCTESTCSESTNPDSAYTVNYCCCDSDLCNYALQANVLFITIVFAALLGL</sequence>
<evidence type="ECO:0000256" key="1">
    <source>
        <dbReference type="ARBA" id="ARBA00004370"/>
    </source>
</evidence>
<organism evidence="6 7">
    <name type="scientific">Cylicocyclus nassatus</name>
    <name type="common">Nematode worm</name>
    <dbReference type="NCBI Taxonomy" id="53992"/>
    <lineage>
        <taxon>Eukaryota</taxon>
        <taxon>Metazoa</taxon>
        <taxon>Ecdysozoa</taxon>
        <taxon>Nematoda</taxon>
        <taxon>Chromadorea</taxon>
        <taxon>Rhabditida</taxon>
        <taxon>Rhabditina</taxon>
        <taxon>Rhabditomorpha</taxon>
        <taxon>Strongyloidea</taxon>
        <taxon>Strongylidae</taxon>
        <taxon>Cylicocyclus</taxon>
    </lineage>
</organism>
<comment type="subcellular location">
    <subcellularLocation>
        <location evidence="1">Membrane</location>
    </subcellularLocation>
</comment>
<dbReference type="AlphaFoldDB" id="A0AA36H002"/>
<evidence type="ECO:0000313" key="7">
    <source>
        <dbReference type="Proteomes" id="UP001176961"/>
    </source>
</evidence>
<feature type="transmembrane region" description="Helical" evidence="4">
    <location>
        <begin position="51"/>
        <end position="69"/>
    </location>
</feature>
<keyword evidence="4" id="KW-1133">Transmembrane helix</keyword>
<name>A0AA36H002_CYLNA</name>
<keyword evidence="7" id="KW-1185">Reference proteome</keyword>
<dbReference type="GO" id="GO:0016020">
    <property type="term" value="C:membrane"/>
    <property type="evidence" value="ECO:0007669"/>
    <property type="project" value="UniProtKB-SubCell"/>
</dbReference>
<evidence type="ECO:0000259" key="5">
    <source>
        <dbReference type="Pfam" id="PF01064"/>
    </source>
</evidence>
<dbReference type="SUPFAM" id="SSF57302">
    <property type="entry name" value="Snake toxin-like"/>
    <property type="match status" value="1"/>
</dbReference>
<evidence type="ECO:0000313" key="6">
    <source>
        <dbReference type="EMBL" id="CAJ0601242.1"/>
    </source>
</evidence>
<dbReference type="Pfam" id="PF01064">
    <property type="entry name" value="Activin_recp"/>
    <property type="match status" value="1"/>
</dbReference>
<gene>
    <name evidence="6" type="ORF">CYNAS_LOCUS13225</name>
</gene>
<feature type="domain" description="Activin types I and II receptor" evidence="5">
    <location>
        <begin position="5"/>
        <end position="51"/>
    </location>
</feature>
<evidence type="ECO:0000256" key="4">
    <source>
        <dbReference type="SAM" id="Phobius"/>
    </source>
</evidence>
<comment type="caution">
    <text evidence="6">The sequence shown here is derived from an EMBL/GenBank/DDBJ whole genome shotgun (WGS) entry which is preliminary data.</text>
</comment>
<keyword evidence="3 4" id="KW-0472">Membrane</keyword>
<reference evidence="6" key="1">
    <citation type="submission" date="2023-07" db="EMBL/GenBank/DDBJ databases">
        <authorList>
            <consortium name="CYATHOMIX"/>
        </authorList>
    </citation>
    <scope>NUCLEOTIDE SEQUENCE</scope>
    <source>
        <strain evidence="6">N/A</strain>
    </source>
</reference>
<accession>A0AA36H002</accession>
<dbReference type="Proteomes" id="UP001176961">
    <property type="component" value="Unassembled WGS sequence"/>
</dbReference>
<dbReference type="Gene3D" id="2.10.60.10">
    <property type="entry name" value="CD59"/>
    <property type="match status" value="1"/>
</dbReference>
<proteinExistence type="predicted"/>
<dbReference type="InterPro" id="IPR000472">
    <property type="entry name" value="Activin_recp"/>
</dbReference>
<dbReference type="GO" id="GO:0004675">
    <property type="term" value="F:transmembrane receptor protein serine/threonine kinase activity"/>
    <property type="evidence" value="ECO:0007669"/>
    <property type="project" value="InterPro"/>
</dbReference>
<dbReference type="InterPro" id="IPR045860">
    <property type="entry name" value="Snake_toxin-like_sf"/>
</dbReference>
<dbReference type="EMBL" id="CATQJL010000305">
    <property type="protein sequence ID" value="CAJ0601242.1"/>
    <property type="molecule type" value="Genomic_DNA"/>
</dbReference>
<keyword evidence="4" id="KW-0812">Transmembrane</keyword>
<evidence type="ECO:0000256" key="3">
    <source>
        <dbReference type="ARBA" id="ARBA00023136"/>
    </source>
</evidence>
<evidence type="ECO:0000256" key="2">
    <source>
        <dbReference type="ARBA" id="ARBA00022729"/>
    </source>
</evidence>
<keyword evidence="2" id="KW-0732">Signal</keyword>